<dbReference type="AlphaFoldDB" id="L8H3Z1"/>
<evidence type="ECO:0000313" key="3">
    <source>
        <dbReference type="EMBL" id="ELR20229.1"/>
    </source>
</evidence>
<evidence type="ECO:0000313" key="4">
    <source>
        <dbReference type="Proteomes" id="UP000011083"/>
    </source>
</evidence>
<dbReference type="PANTHER" id="PTHR11802">
    <property type="entry name" value="SERINE PROTEASE FAMILY S10 SERINE CARBOXYPEPTIDASE"/>
    <property type="match status" value="1"/>
</dbReference>
<dbReference type="InterPro" id="IPR029058">
    <property type="entry name" value="AB_hydrolase_fold"/>
</dbReference>
<accession>L8H3Z1</accession>
<dbReference type="GeneID" id="14921076"/>
<gene>
    <name evidence="3" type="ORF">ACA1_117020</name>
</gene>
<evidence type="ECO:0000256" key="1">
    <source>
        <dbReference type="ARBA" id="ARBA00009431"/>
    </source>
</evidence>
<protein>
    <recommendedName>
        <fullName evidence="2">Carboxypeptidase</fullName>
        <ecNumber evidence="2">3.4.16.-</ecNumber>
    </recommendedName>
</protein>
<dbReference type="Proteomes" id="UP000011083">
    <property type="component" value="Unassembled WGS sequence"/>
</dbReference>
<dbReference type="STRING" id="1257118.L8H3Z1"/>
<dbReference type="MEROPS" id="S10.005"/>
<dbReference type="GO" id="GO:0004185">
    <property type="term" value="F:serine-type carboxypeptidase activity"/>
    <property type="evidence" value="ECO:0007669"/>
    <property type="project" value="UniProtKB-UniRule"/>
</dbReference>
<feature type="chain" id="PRO_5006527780" description="Carboxypeptidase" evidence="2">
    <location>
        <begin position="23"/>
        <end position="460"/>
    </location>
</feature>
<dbReference type="PRINTS" id="PR00724">
    <property type="entry name" value="CRBOXYPTASEC"/>
</dbReference>
<dbReference type="Gene3D" id="3.40.50.1820">
    <property type="entry name" value="alpha/beta hydrolase"/>
    <property type="match status" value="1"/>
</dbReference>
<reference evidence="3 4" key="1">
    <citation type="journal article" date="2013" name="Genome Biol.">
        <title>Genome of Acanthamoeba castellanii highlights extensive lateral gene transfer and early evolution of tyrosine kinase signaling.</title>
        <authorList>
            <person name="Clarke M."/>
            <person name="Lohan A.J."/>
            <person name="Liu B."/>
            <person name="Lagkouvardos I."/>
            <person name="Roy S."/>
            <person name="Zafar N."/>
            <person name="Bertelli C."/>
            <person name="Schilde C."/>
            <person name="Kianianmomeni A."/>
            <person name="Burglin T.R."/>
            <person name="Frech C."/>
            <person name="Turcotte B."/>
            <person name="Kopec K.O."/>
            <person name="Synnott J.M."/>
            <person name="Choo C."/>
            <person name="Paponov I."/>
            <person name="Finkler A."/>
            <person name="Soon Heng Tan C."/>
            <person name="Hutchins A.P."/>
            <person name="Weinmeier T."/>
            <person name="Rattei T."/>
            <person name="Chu J.S."/>
            <person name="Gimenez G."/>
            <person name="Irimia M."/>
            <person name="Rigden D.J."/>
            <person name="Fitzpatrick D.A."/>
            <person name="Lorenzo-Morales J."/>
            <person name="Bateman A."/>
            <person name="Chiu C.H."/>
            <person name="Tang P."/>
            <person name="Hegemann P."/>
            <person name="Fromm H."/>
            <person name="Raoult D."/>
            <person name="Greub G."/>
            <person name="Miranda-Saavedra D."/>
            <person name="Chen N."/>
            <person name="Nash P."/>
            <person name="Ginger M.L."/>
            <person name="Horn M."/>
            <person name="Schaap P."/>
            <person name="Caler L."/>
            <person name="Loftus B."/>
        </authorList>
    </citation>
    <scope>NUCLEOTIDE SEQUENCE [LARGE SCALE GENOMIC DNA]</scope>
    <source>
        <strain evidence="3 4">Neff</strain>
    </source>
</reference>
<organism evidence="3 4">
    <name type="scientific">Acanthamoeba castellanii (strain ATCC 30010 / Neff)</name>
    <dbReference type="NCBI Taxonomy" id="1257118"/>
    <lineage>
        <taxon>Eukaryota</taxon>
        <taxon>Amoebozoa</taxon>
        <taxon>Discosea</taxon>
        <taxon>Longamoebia</taxon>
        <taxon>Centramoebida</taxon>
        <taxon>Acanthamoebidae</taxon>
        <taxon>Acanthamoeba</taxon>
    </lineage>
</organism>
<dbReference type="OMA" id="WYTGGQV"/>
<dbReference type="InterPro" id="IPR001563">
    <property type="entry name" value="Peptidase_S10"/>
</dbReference>
<dbReference type="RefSeq" id="XP_004342339.1">
    <property type="nucleotide sequence ID" value="XM_004342290.1"/>
</dbReference>
<dbReference type="PANTHER" id="PTHR11802:SF201">
    <property type="entry name" value="CARBOXYPEPTIDASE"/>
    <property type="match status" value="1"/>
</dbReference>
<dbReference type="GO" id="GO:0006508">
    <property type="term" value="P:proteolysis"/>
    <property type="evidence" value="ECO:0007669"/>
    <property type="project" value="UniProtKB-KW"/>
</dbReference>
<dbReference type="VEuPathDB" id="AmoebaDB:ACA1_117020"/>
<dbReference type="EMBL" id="KB007926">
    <property type="protein sequence ID" value="ELR20229.1"/>
    <property type="molecule type" value="Genomic_DNA"/>
</dbReference>
<dbReference type="SUPFAM" id="SSF53474">
    <property type="entry name" value="alpha/beta-Hydrolases"/>
    <property type="match status" value="1"/>
</dbReference>
<name>L8H3Z1_ACACF</name>
<sequence>MARCSLLLGVAALLCVLCAASAASGSSPADYLVTSIPGYEGRDLPFRNYAGYITVDEDHGRKLFFWFAESQRNPASDPLVVWLNGGPGCSSLIGATQEHGPLRPNGNPQGGVEENKWSLNRVANMLFIEAPAGVGFSYSDTPSDYITNDNKTAVDNYAFLRNWLNVFPHYRFHDLWITGESYGGVYVPMLADQVINGPDAGLKAQLKGLMLGNPVIDCPNYGIIVNNLPLQVELYYWHGTVSISDYLTWHATGCDEVKEEYPAKCHMLFAQIVLATGNIDGDDLYSNYCTGNSSLDIFEQTPNCLRFETVANRWLNAIHARVGTKWTECSRALNYTMQKQNMLVYLQEFFVKRPDLKILYYSGDVDIATVPFAYTQYCLNGLHRPIVKRWKPWYAPGVQAVAGYSEVFDRYTFVTIRGAGHEAPMYQPALAYHVFSNFLQSGALPEVAPQRRPAMARRQW</sequence>
<keyword evidence="2" id="KW-0732">Signal</keyword>
<keyword evidence="4" id="KW-1185">Reference proteome</keyword>
<dbReference type="OrthoDB" id="443318at2759"/>
<evidence type="ECO:0000256" key="2">
    <source>
        <dbReference type="RuleBase" id="RU361156"/>
    </source>
</evidence>
<keyword evidence="2 3" id="KW-0121">Carboxypeptidase</keyword>
<feature type="signal peptide" evidence="2">
    <location>
        <begin position="1"/>
        <end position="22"/>
    </location>
</feature>
<dbReference type="KEGG" id="acan:ACA1_117020"/>
<proteinExistence type="inferred from homology"/>
<comment type="similarity">
    <text evidence="1 2">Belongs to the peptidase S10 family.</text>
</comment>
<keyword evidence="2" id="KW-0645">Protease</keyword>
<dbReference type="EC" id="3.4.16.-" evidence="2"/>
<dbReference type="PROSITE" id="PS00131">
    <property type="entry name" value="CARBOXYPEPT_SER_SER"/>
    <property type="match status" value="1"/>
</dbReference>
<dbReference type="InterPro" id="IPR018202">
    <property type="entry name" value="Ser_caboxypep_ser_AS"/>
</dbReference>
<keyword evidence="2" id="KW-0378">Hydrolase</keyword>
<dbReference type="Pfam" id="PF00450">
    <property type="entry name" value="Peptidase_S10"/>
    <property type="match status" value="1"/>
</dbReference>